<reference evidence="5" key="1">
    <citation type="submission" date="2018-05" db="EMBL/GenBank/DDBJ databases">
        <authorList>
            <person name="Lanie J.A."/>
            <person name="Ng W.-L."/>
            <person name="Kazmierczak K.M."/>
            <person name="Andrzejewski T.M."/>
            <person name="Davidsen T.M."/>
            <person name="Wayne K.J."/>
            <person name="Tettelin H."/>
            <person name="Glass J.I."/>
            <person name="Rusch D."/>
            <person name="Podicherti R."/>
            <person name="Tsui H.-C.T."/>
            <person name="Winkler M.E."/>
        </authorList>
    </citation>
    <scope>NUCLEOTIDE SEQUENCE</scope>
</reference>
<dbReference type="AlphaFoldDB" id="A0A381N063"/>
<keyword evidence="2" id="KW-0560">Oxidoreductase</keyword>
<feature type="domain" description="Dehydrogenase E1 component" evidence="4">
    <location>
        <begin position="14"/>
        <end position="310"/>
    </location>
</feature>
<dbReference type="Pfam" id="PF00676">
    <property type="entry name" value="E1_dh"/>
    <property type="match status" value="1"/>
</dbReference>
<dbReference type="InterPro" id="IPR001017">
    <property type="entry name" value="DH_E1"/>
</dbReference>
<evidence type="ECO:0000256" key="2">
    <source>
        <dbReference type="ARBA" id="ARBA00023002"/>
    </source>
</evidence>
<dbReference type="Gene3D" id="3.40.50.970">
    <property type="match status" value="1"/>
</dbReference>
<organism evidence="5">
    <name type="scientific">marine metagenome</name>
    <dbReference type="NCBI Taxonomy" id="408172"/>
    <lineage>
        <taxon>unclassified sequences</taxon>
        <taxon>metagenomes</taxon>
        <taxon>ecological metagenomes</taxon>
    </lineage>
</organism>
<dbReference type="EMBL" id="UINC01000043">
    <property type="protein sequence ID" value="SUZ47927.1"/>
    <property type="molecule type" value="Genomic_DNA"/>
</dbReference>
<dbReference type="GO" id="GO:0004739">
    <property type="term" value="F:pyruvate dehydrogenase (acetyl-transferring) activity"/>
    <property type="evidence" value="ECO:0007669"/>
    <property type="project" value="TreeGrafter"/>
</dbReference>
<accession>A0A381N063</accession>
<protein>
    <recommendedName>
        <fullName evidence="4">Dehydrogenase E1 component domain-containing protein</fullName>
    </recommendedName>
</protein>
<evidence type="ECO:0000256" key="1">
    <source>
        <dbReference type="ARBA" id="ARBA00001964"/>
    </source>
</evidence>
<dbReference type="PANTHER" id="PTHR11516">
    <property type="entry name" value="PYRUVATE DEHYDROGENASE E1 COMPONENT, ALPHA SUBUNIT BACTERIAL AND ORGANELLAR"/>
    <property type="match status" value="1"/>
</dbReference>
<dbReference type="PANTHER" id="PTHR11516:SF60">
    <property type="entry name" value="PYRUVATE DEHYDROGENASE E1 COMPONENT SUBUNIT ALPHA"/>
    <property type="match status" value="1"/>
</dbReference>
<keyword evidence="3" id="KW-0786">Thiamine pyrophosphate</keyword>
<proteinExistence type="predicted"/>
<dbReference type="InterPro" id="IPR050642">
    <property type="entry name" value="PDH_E1_Alpha_Subunit"/>
</dbReference>
<comment type="cofactor">
    <cofactor evidence="1">
        <name>thiamine diphosphate</name>
        <dbReference type="ChEBI" id="CHEBI:58937"/>
    </cofactor>
</comment>
<dbReference type="CDD" id="cd02000">
    <property type="entry name" value="TPP_E1_PDC_ADC_BCADC"/>
    <property type="match status" value="1"/>
</dbReference>
<dbReference type="GO" id="GO:0006086">
    <property type="term" value="P:pyruvate decarboxylation to acetyl-CoA"/>
    <property type="evidence" value="ECO:0007669"/>
    <property type="project" value="TreeGrafter"/>
</dbReference>
<name>A0A381N063_9ZZZZ</name>
<evidence type="ECO:0000256" key="3">
    <source>
        <dbReference type="ARBA" id="ARBA00023052"/>
    </source>
</evidence>
<sequence>MNIDKNKLNWIYKKLFTIRFFEERIKKIAKEKSVPGYLHTCIGSEAICVGVMSALSDDDWISSTYRNHGHAIAKNCELKQITSEIYGRSTGICKGRGGSMHISDFDKGMLGSFGIVAAGPPVVLGAALQEKINGGTKMSATFFGDGAIHNGAFHEAAGLAKLWDIPMLFVCENNGYAEATATDWHLNTKELKDIAKAYDMISYQGDGNNVFEVHQITRDAIIESKAKNTPIFLEFKNYRFSGQYEGDTQLYQPLEEIEEAKKNDPIKKSIEMASEYNFSSDEIKKIQTDALNEVNEAFDFAETQPWPNPEDALEEVYVNYPKELLR</sequence>
<evidence type="ECO:0000259" key="4">
    <source>
        <dbReference type="Pfam" id="PF00676"/>
    </source>
</evidence>
<dbReference type="InterPro" id="IPR029061">
    <property type="entry name" value="THDP-binding"/>
</dbReference>
<dbReference type="SUPFAM" id="SSF52518">
    <property type="entry name" value="Thiamin diphosphate-binding fold (THDP-binding)"/>
    <property type="match status" value="1"/>
</dbReference>
<evidence type="ECO:0000313" key="5">
    <source>
        <dbReference type="EMBL" id="SUZ47927.1"/>
    </source>
</evidence>
<gene>
    <name evidence="5" type="ORF">METZ01_LOCUS781</name>
</gene>